<evidence type="ECO:0000259" key="4">
    <source>
        <dbReference type="PROSITE" id="PS01124"/>
    </source>
</evidence>
<sequence length="271" mass="31277">MMNVEKIADFFAERSFDIEGIYRLVIQPKSVLREFKTEKHGFLFTVSGEAIMRVNGTTYNLHPGSVFHAAPNMVMDSQVIGDAAFEYYSLFYRFDKQGDALDLIGDQHYTLEAGFNPSVTEALMMIHRQAAIRESLPRLRVKQLFLGILHHVLMASKHRDQEDSPRRRVVDEAAAYIHEHYMDPLTLDGLAELHGMNANSFSYYFHKYKGIRPIDYLVDYRMERARELLQTGHYSIRDIAASVGYGNPLYFSRLFKKKFGVAPTAYRDVED</sequence>
<dbReference type="PROSITE" id="PS01124">
    <property type="entry name" value="HTH_ARAC_FAMILY_2"/>
    <property type="match status" value="1"/>
</dbReference>
<dbReference type="SUPFAM" id="SSF46689">
    <property type="entry name" value="Homeodomain-like"/>
    <property type="match status" value="2"/>
</dbReference>
<dbReference type="Proteomes" id="UP000193834">
    <property type="component" value="Unassembled WGS sequence"/>
</dbReference>
<dbReference type="InterPro" id="IPR003313">
    <property type="entry name" value="AraC-bd"/>
</dbReference>
<keyword evidence="6" id="KW-1185">Reference proteome</keyword>
<dbReference type="AlphaFoldDB" id="A0A1X7KM42"/>
<dbReference type="InterPro" id="IPR037923">
    <property type="entry name" value="HTH-like"/>
</dbReference>
<dbReference type="Gene3D" id="2.60.120.10">
    <property type="entry name" value="Jelly Rolls"/>
    <property type="match status" value="1"/>
</dbReference>
<keyword evidence="1" id="KW-0805">Transcription regulation</keyword>
<dbReference type="STRING" id="1852522.SAMN06295960_2478"/>
<dbReference type="SMART" id="SM00342">
    <property type="entry name" value="HTH_ARAC"/>
    <property type="match status" value="1"/>
</dbReference>
<dbReference type="PANTHER" id="PTHR43280:SF29">
    <property type="entry name" value="ARAC-FAMILY TRANSCRIPTIONAL REGULATOR"/>
    <property type="match status" value="1"/>
</dbReference>
<accession>A0A1X7KM42</accession>
<keyword evidence="3" id="KW-0804">Transcription</keyword>
<name>A0A1X7KM42_9BACL</name>
<dbReference type="GO" id="GO:0003700">
    <property type="term" value="F:DNA-binding transcription factor activity"/>
    <property type="evidence" value="ECO:0007669"/>
    <property type="project" value="InterPro"/>
</dbReference>
<protein>
    <submittedName>
        <fullName evidence="5">AraC-type DNA-binding protein</fullName>
    </submittedName>
</protein>
<dbReference type="InterPro" id="IPR018062">
    <property type="entry name" value="HTH_AraC-typ_CS"/>
</dbReference>
<dbReference type="Pfam" id="PF02311">
    <property type="entry name" value="AraC_binding"/>
    <property type="match status" value="1"/>
</dbReference>
<dbReference type="PANTHER" id="PTHR43280">
    <property type="entry name" value="ARAC-FAMILY TRANSCRIPTIONAL REGULATOR"/>
    <property type="match status" value="1"/>
</dbReference>
<evidence type="ECO:0000313" key="6">
    <source>
        <dbReference type="Proteomes" id="UP000193834"/>
    </source>
</evidence>
<dbReference type="InterPro" id="IPR018060">
    <property type="entry name" value="HTH_AraC"/>
</dbReference>
<evidence type="ECO:0000256" key="3">
    <source>
        <dbReference type="ARBA" id="ARBA00023163"/>
    </source>
</evidence>
<dbReference type="PROSITE" id="PS00041">
    <property type="entry name" value="HTH_ARAC_FAMILY_1"/>
    <property type="match status" value="1"/>
</dbReference>
<evidence type="ECO:0000256" key="1">
    <source>
        <dbReference type="ARBA" id="ARBA00023015"/>
    </source>
</evidence>
<feature type="domain" description="HTH araC/xylS-type" evidence="4">
    <location>
        <begin position="171"/>
        <end position="269"/>
    </location>
</feature>
<dbReference type="Gene3D" id="1.10.10.60">
    <property type="entry name" value="Homeodomain-like"/>
    <property type="match status" value="2"/>
</dbReference>
<dbReference type="OrthoDB" id="9807321at2"/>
<dbReference type="RefSeq" id="WP_085494676.1">
    <property type="nucleotide sequence ID" value="NZ_FXAZ01000003.1"/>
</dbReference>
<dbReference type="SUPFAM" id="SSF51215">
    <property type="entry name" value="Regulatory protein AraC"/>
    <property type="match status" value="1"/>
</dbReference>
<evidence type="ECO:0000256" key="2">
    <source>
        <dbReference type="ARBA" id="ARBA00023125"/>
    </source>
</evidence>
<organism evidence="5 6">
    <name type="scientific">Paenibacillus aquistagni</name>
    <dbReference type="NCBI Taxonomy" id="1852522"/>
    <lineage>
        <taxon>Bacteria</taxon>
        <taxon>Bacillati</taxon>
        <taxon>Bacillota</taxon>
        <taxon>Bacilli</taxon>
        <taxon>Bacillales</taxon>
        <taxon>Paenibacillaceae</taxon>
        <taxon>Paenibacillus</taxon>
    </lineage>
</organism>
<dbReference type="Pfam" id="PF12833">
    <property type="entry name" value="HTH_18"/>
    <property type="match status" value="1"/>
</dbReference>
<evidence type="ECO:0000313" key="5">
    <source>
        <dbReference type="EMBL" id="SMG42226.1"/>
    </source>
</evidence>
<dbReference type="InterPro" id="IPR020449">
    <property type="entry name" value="Tscrpt_reg_AraC-type_HTH"/>
</dbReference>
<proteinExistence type="predicted"/>
<dbReference type="InterPro" id="IPR009057">
    <property type="entry name" value="Homeodomain-like_sf"/>
</dbReference>
<dbReference type="EMBL" id="FXAZ01000003">
    <property type="protein sequence ID" value="SMG42226.1"/>
    <property type="molecule type" value="Genomic_DNA"/>
</dbReference>
<keyword evidence="2 5" id="KW-0238">DNA-binding</keyword>
<dbReference type="GO" id="GO:0043565">
    <property type="term" value="F:sequence-specific DNA binding"/>
    <property type="evidence" value="ECO:0007669"/>
    <property type="project" value="InterPro"/>
</dbReference>
<dbReference type="PRINTS" id="PR00032">
    <property type="entry name" value="HTHARAC"/>
</dbReference>
<dbReference type="InterPro" id="IPR014710">
    <property type="entry name" value="RmlC-like_jellyroll"/>
</dbReference>
<gene>
    <name evidence="5" type="ORF">SAMN06295960_2478</name>
</gene>
<reference evidence="5 6" key="1">
    <citation type="submission" date="2017-04" db="EMBL/GenBank/DDBJ databases">
        <authorList>
            <person name="Afonso C.L."/>
            <person name="Miller P.J."/>
            <person name="Scott M.A."/>
            <person name="Spackman E."/>
            <person name="Goraichik I."/>
            <person name="Dimitrov K.M."/>
            <person name="Suarez D.L."/>
            <person name="Swayne D.E."/>
        </authorList>
    </citation>
    <scope>NUCLEOTIDE SEQUENCE [LARGE SCALE GENOMIC DNA]</scope>
    <source>
        <strain evidence="5 6">11</strain>
    </source>
</reference>